<dbReference type="Proteomes" id="UP001239680">
    <property type="component" value="Unassembled WGS sequence"/>
</dbReference>
<gene>
    <name evidence="4" type="ORF">Q9295_03965</name>
</gene>
<proteinExistence type="predicted"/>
<feature type="transmembrane region" description="Helical" evidence="2">
    <location>
        <begin position="24"/>
        <end position="45"/>
    </location>
</feature>
<dbReference type="RefSeq" id="WP_306679204.1">
    <property type="nucleotide sequence ID" value="NZ_JAVDBT010000003.1"/>
</dbReference>
<feature type="domain" description="SPOR" evidence="3">
    <location>
        <begin position="223"/>
        <end position="307"/>
    </location>
</feature>
<accession>A0ABU0VUU8</accession>
<feature type="region of interest" description="Disordered" evidence="1">
    <location>
        <begin position="180"/>
        <end position="209"/>
    </location>
</feature>
<evidence type="ECO:0000256" key="2">
    <source>
        <dbReference type="SAM" id="Phobius"/>
    </source>
</evidence>
<evidence type="ECO:0000259" key="3">
    <source>
        <dbReference type="PROSITE" id="PS51724"/>
    </source>
</evidence>
<name>A0ABU0VUU8_9RHOB</name>
<evidence type="ECO:0000256" key="1">
    <source>
        <dbReference type="SAM" id="MobiDB-lite"/>
    </source>
</evidence>
<evidence type="ECO:0000313" key="5">
    <source>
        <dbReference type="Proteomes" id="UP001239680"/>
    </source>
</evidence>
<feature type="compositionally biased region" description="Low complexity" evidence="1">
    <location>
        <begin position="180"/>
        <end position="195"/>
    </location>
</feature>
<keyword evidence="2" id="KW-1133">Transmembrane helix</keyword>
<sequence length="308" mass="31538">MADRDYADYGAPAGPPRPGKAQRLVQIAGAVSSIALVVGLGVWGYRLAVRDISGVPVIRALEGPARIAPEDPGGAVADHQGLAVNDVVAEGIATPPADRLVLAPKPVELSSDDGPGLGSLTPEVVPPEVAEAAPQLSESPAALVPTEVDPEVDAVALALAEALGIAPDEIDTGVESAALDDAGAPAPPGAITRSPRPMPRPNRSGGAELAVEVAPPTEVAPETLEVGTRLVQFGTFNSESEARSEWTRLAGRFGALMAGKSMVIQSAVSGGSTFYRLRALGFEGEDDARRFCSALLIENASCIPVSHK</sequence>
<organism evidence="4 5">
    <name type="scientific">Pseudogemmobacter lacusdianii</name>
    <dbReference type="NCBI Taxonomy" id="3069608"/>
    <lineage>
        <taxon>Bacteria</taxon>
        <taxon>Pseudomonadati</taxon>
        <taxon>Pseudomonadota</taxon>
        <taxon>Alphaproteobacteria</taxon>
        <taxon>Rhodobacterales</taxon>
        <taxon>Paracoccaceae</taxon>
        <taxon>Pseudogemmobacter</taxon>
    </lineage>
</organism>
<dbReference type="EMBL" id="JAVDBT010000003">
    <property type="protein sequence ID" value="MDQ2065516.1"/>
    <property type="molecule type" value="Genomic_DNA"/>
</dbReference>
<dbReference type="Gene3D" id="3.30.70.1070">
    <property type="entry name" value="Sporulation related repeat"/>
    <property type="match status" value="1"/>
</dbReference>
<comment type="caution">
    <text evidence="4">The sequence shown here is derived from an EMBL/GenBank/DDBJ whole genome shotgun (WGS) entry which is preliminary data.</text>
</comment>
<protein>
    <submittedName>
        <fullName evidence="4">SPOR domain-containing protein</fullName>
    </submittedName>
</protein>
<keyword evidence="2" id="KW-0812">Transmembrane</keyword>
<keyword evidence="2" id="KW-0472">Membrane</keyword>
<dbReference type="PROSITE" id="PS51724">
    <property type="entry name" value="SPOR"/>
    <property type="match status" value="1"/>
</dbReference>
<evidence type="ECO:0000313" key="4">
    <source>
        <dbReference type="EMBL" id="MDQ2065516.1"/>
    </source>
</evidence>
<keyword evidence="5" id="KW-1185">Reference proteome</keyword>
<dbReference type="InterPro" id="IPR007730">
    <property type="entry name" value="SPOR-like_dom"/>
</dbReference>
<reference evidence="4 5" key="1">
    <citation type="submission" date="2023-08" db="EMBL/GenBank/DDBJ databases">
        <title>Characterization of two Paracoccaceae strains isolated from Phycosphere and proposal of Xinfangfangia lacusdiani sp. nov.</title>
        <authorList>
            <person name="Deng Y."/>
            <person name="Zhang Y.Q."/>
        </authorList>
    </citation>
    <scope>NUCLEOTIDE SEQUENCE [LARGE SCALE GENOMIC DNA]</scope>
    <source>
        <strain evidence="4 5">CPCC 101601</strain>
    </source>
</reference>
<dbReference type="Pfam" id="PF05036">
    <property type="entry name" value="SPOR"/>
    <property type="match status" value="1"/>
</dbReference>
<dbReference type="InterPro" id="IPR036680">
    <property type="entry name" value="SPOR-like_sf"/>
</dbReference>